<keyword evidence="2" id="KW-1185">Reference proteome</keyword>
<dbReference type="InterPro" id="IPR021109">
    <property type="entry name" value="Peptidase_aspartic_dom_sf"/>
</dbReference>
<organism evidence="1 2">
    <name type="scientific">Fraxinus pennsylvanica</name>
    <dbReference type="NCBI Taxonomy" id="56036"/>
    <lineage>
        <taxon>Eukaryota</taxon>
        <taxon>Viridiplantae</taxon>
        <taxon>Streptophyta</taxon>
        <taxon>Embryophyta</taxon>
        <taxon>Tracheophyta</taxon>
        <taxon>Spermatophyta</taxon>
        <taxon>Magnoliopsida</taxon>
        <taxon>eudicotyledons</taxon>
        <taxon>Gunneridae</taxon>
        <taxon>Pentapetalae</taxon>
        <taxon>asterids</taxon>
        <taxon>lamiids</taxon>
        <taxon>Lamiales</taxon>
        <taxon>Oleaceae</taxon>
        <taxon>Oleeae</taxon>
        <taxon>Fraxinus</taxon>
    </lineage>
</organism>
<evidence type="ECO:0000313" key="2">
    <source>
        <dbReference type="Proteomes" id="UP000834106"/>
    </source>
</evidence>
<dbReference type="PANTHER" id="PTHR33067">
    <property type="entry name" value="RNA-DIRECTED DNA POLYMERASE-RELATED"/>
    <property type="match status" value="1"/>
</dbReference>
<gene>
    <name evidence="1" type="ORF">FPE_LOCUS992</name>
</gene>
<dbReference type="AlphaFoldDB" id="A0AAD1YNQ9"/>
<dbReference type="Proteomes" id="UP000834106">
    <property type="component" value="Chromosome 1"/>
</dbReference>
<sequence length="171" mass="19301">MLEESPRFPMEHQSGSSACTQQIAQPGFQQIENKSSLEDLVTKLAEISTKHMQRTYKTLQVQGAAIKNLDIQMEQIAKLADRSIRYPWGKVGDVLIKVGKLIFPADFLVMDLEDDHNMPIIIGRPFLATSRILIDMEKDELIVRVEDAHEIFKLHNLPKETISPGGSQICC</sequence>
<accession>A0AAD1YNQ9</accession>
<name>A0AAD1YNQ9_9LAMI</name>
<reference evidence="1" key="1">
    <citation type="submission" date="2023-05" db="EMBL/GenBank/DDBJ databases">
        <authorList>
            <person name="Huff M."/>
        </authorList>
    </citation>
    <scope>NUCLEOTIDE SEQUENCE</scope>
</reference>
<dbReference type="Gene3D" id="2.40.70.10">
    <property type="entry name" value="Acid Proteases"/>
    <property type="match status" value="1"/>
</dbReference>
<proteinExistence type="predicted"/>
<evidence type="ECO:0000313" key="1">
    <source>
        <dbReference type="EMBL" id="CAI9753561.1"/>
    </source>
</evidence>
<protein>
    <recommendedName>
        <fullName evidence="3">Reverse transcriptase domain-containing protein</fullName>
    </recommendedName>
</protein>
<dbReference type="EMBL" id="OU503036">
    <property type="protein sequence ID" value="CAI9753561.1"/>
    <property type="molecule type" value="Genomic_DNA"/>
</dbReference>
<evidence type="ECO:0008006" key="3">
    <source>
        <dbReference type="Google" id="ProtNLM"/>
    </source>
</evidence>
<dbReference type="PANTHER" id="PTHR33067:SF9">
    <property type="entry name" value="RNA-DIRECTED DNA POLYMERASE"/>
    <property type="match status" value="1"/>
</dbReference>